<comment type="caution">
    <text evidence="2">The sequence shown here is derived from an EMBL/GenBank/DDBJ whole genome shotgun (WGS) entry which is preliminary data.</text>
</comment>
<feature type="compositionally biased region" description="Basic residues" evidence="1">
    <location>
        <begin position="195"/>
        <end position="205"/>
    </location>
</feature>
<feature type="region of interest" description="Disordered" evidence="1">
    <location>
        <begin position="73"/>
        <end position="205"/>
    </location>
</feature>
<name>A0A9W6X791_9STRA</name>
<dbReference type="EMBL" id="BSXW01001027">
    <property type="protein sequence ID" value="GMF32949.1"/>
    <property type="molecule type" value="Genomic_DNA"/>
</dbReference>
<protein>
    <submittedName>
        <fullName evidence="2">Unnamed protein product</fullName>
    </submittedName>
</protein>
<feature type="compositionally biased region" description="Polar residues" evidence="1">
    <location>
        <begin position="132"/>
        <end position="164"/>
    </location>
</feature>
<proteinExistence type="predicted"/>
<dbReference type="Proteomes" id="UP001165083">
    <property type="component" value="Unassembled WGS sequence"/>
</dbReference>
<sequence>MAAEKGLYVRDVVLDMVKDKKCGYTRTDVDPKPVPTDGKVKWWGNLGGFTHRGPCEIHIDDKMVLHGNDCSEEFPGGHDGSDQMSEMPVDFSLNDHDSNVKCSSSAQEQTTDSPSTQNQLAEASFDKDQGDNALTTTTQTRNAGSSTEEQTTDAPSTDTQSTEVPSDESQTDNAPATLDESESQKTDQKCNAPARRLREKKKMAL</sequence>
<feature type="compositionally biased region" description="Polar residues" evidence="1">
    <location>
        <begin position="100"/>
        <end position="121"/>
    </location>
</feature>
<dbReference type="AlphaFoldDB" id="A0A9W6X791"/>
<accession>A0A9W6X791</accession>
<evidence type="ECO:0000256" key="1">
    <source>
        <dbReference type="SAM" id="MobiDB-lite"/>
    </source>
</evidence>
<evidence type="ECO:0000313" key="2">
    <source>
        <dbReference type="EMBL" id="GMF32949.1"/>
    </source>
</evidence>
<keyword evidence="3" id="KW-1185">Reference proteome</keyword>
<evidence type="ECO:0000313" key="3">
    <source>
        <dbReference type="Proteomes" id="UP001165083"/>
    </source>
</evidence>
<reference evidence="2" key="1">
    <citation type="submission" date="2023-04" db="EMBL/GenBank/DDBJ databases">
        <title>Phytophthora lilii NBRC 32176.</title>
        <authorList>
            <person name="Ichikawa N."/>
            <person name="Sato H."/>
            <person name="Tonouchi N."/>
        </authorList>
    </citation>
    <scope>NUCLEOTIDE SEQUENCE</scope>
    <source>
        <strain evidence="2">NBRC 32176</strain>
    </source>
</reference>
<gene>
    <name evidence="2" type="ORF">Plil01_001406700</name>
</gene>
<organism evidence="2 3">
    <name type="scientific">Phytophthora lilii</name>
    <dbReference type="NCBI Taxonomy" id="2077276"/>
    <lineage>
        <taxon>Eukaryota</taxon>
        <taxon>Sar</taxon>
        <taxon>Stramenopiles</taxon>
        <taxon>Oomycota</taxon>
        <taxon>Peronosporomycetes</taxon>
        <taxon>Peronosporales</taxon>
        <taxon>Peronosporaceae</taxon>
        <taxon>Phytophthora</taxon>
    </lineage>
</organism>